<accession>A0A6L6PKS8</accession>
<evidence type="ECO:0000313" key="2">
    <source>
        <dbReference type="Proteomes" id="UP000475582"/>
    </source>
</evidence>
<dbReference type="OrthoDB" id="8968505at2"/>
<gene>
    <name evidence="1" type="ORF">GM676_14865</name>
</gene>
<dbReference type="RefSeq" id="WP_155464428.1">
    <property type="nucleotide sequence ID" value="NZ_WNKY01000014.1"/>
</dbReference>
<dbReference type="Proteomes" id="UP000475582">
    <property type="component" value="Unassembled WGS sequence"/>
</dbReference>
<name>A0A6L6PKS8_9BURK</name>
<reference evidence="1 2" key="1">
    <citation type="submission" date="2019-11" db="EMBL/GenBank/DDBJ databases">
        <title>Type strains purchased from KCTC, JCM and DSMZ.</title>
        <authorList>
            <person name="Lu H."/>
        </authorList>
    </citation>
    <scope>NUCLEOTIDE SEQUENCE [LARGE SCALE GENOMIC DNA]</scope>
    <source>
        <strain evidence="1 2">KCTC 22382</strain>
    </source>
</reference>
<comment type="caution">
    <text evidence="1">The sequence shown here is derived from an EMBL/GenBank/DDBJ whole genome shotgun (WGS) entry which is preliminary data.</text>
</comment>
<evidence type="ECO:0008006" key="3">
    <source>
        <dbReference type="Google" id="ProtNLM"/>
    </source>
</evidence>
<protein>
    <recommendedName>
        <fullName evidence="3">Prevent-host-death protein</fullName>
    </recommendedName>
</protein>
<proteinExistence type="predicted"/>
<evidence type="ECO:0000313" key="1">
    <source>
        <dbReference type="EMBL" id="MTV38855.1"/>
    </source>
</evidence>
<dbReference type="EMBL" id="WNKY01000014">
    <property type="protein sequence ID" value="MTV38855.1"/>
    <property type="molecule type" value="Genomic_DNA"/>
</dbReference>
<sequence length="70" mass="7935">MWPTMTLEAFLANPLAAIREIASSKKVYFITENGEPILDVRPWRSVPIEKLRGSVIYCGDVVTPVEDPFR</sequence>
<keyword evidence="2" id="KW-1185">Reference proteome</keyword>
<organism evidence="1 2">
    <name type="scientific">Duganella radicis</name>
    <dbReference type="NCBI Taxonomy" id="551988"/>
    <lineage>
        <taxon>Bacteria</taxon>
        <taxon>Pseudomonadati</taxon>
        <taxon>Pseudomonadota</taxon>
        <taxon>Betaproteobacteria</taxon>
        <taxon>Burkholderiales</taxon>
        <taxon>Oxalobacteraceae</taxon>
        <taxon>Telluria group</taxon>
        <taxon>Duganella</taxon>
    </lineage>
</organism>
<dbReference type="AlphaFoldDB" id="A0A6L6PKS8"/>